<dbReference type="AlphaFoldDB" id="B9JIA7"/>
<gene>
    <name evidence="1" type="primary">soxGe</name>
    <name evidence="1" type="ordered locus">Arad_8355</name>
</gene>
<dbReference type="EMBL" id="CP000629">
    <property type="protein sequence ID" value="ACM29649.1"/>
    <property type="molecule type" value="Genomic_DNA"/>
</dbReference>
<evidence type="ECO:0000313" key="1">
    <source>
        <dbReference type="EMBL" id="ACM29649.1"/>
    </source>
</evidence>
<accession>B9JIA7</accession>
<dbReference type="InterPro" id="IPR027266">
    <property type="entry name" value="TrmE/GcvT-like"/>
</dbReference>
<dbReference type="KEGG" id="ara:Arad_8355"/>
<dbReference type="HOGENOM" id="CLU_114076_4_0_5"/>
<dbReference type="SUPFAM" id="SSF103025">
    <property type="entry name" value="Folate-binding domain"/>
    <property type="match status" value="1"/>
</dbReference>
<sequence length="184" mass="19470">MLDRPEHRPVLAGKAALQGPGIRLEPLPEGHLLHVMGAIDAEGLAGRFQATELEASTIRSTGYRQWFIAGDDPLPPSRLAALSSTLQGSAFVSDQSHGRVRIGLSGPQAAELLARGTAVDLHPSAFPEGRSAVTLFGHISLQLTRTGADSFELSVLRSFAEALYEELEALVTSLGALRVPNGLS</sequence>
<dbReference type="Gene3D" id="3.30.1360.120">
    <property type="entry name" value="Probable tRNA modification gtpase trme, domain 1"/>
    <property type="match status" value="1"/>
</dbReference>
<dbReference type="InterPro" id="IPR007375">
    <property type="entry name" value="SoxG"/>
</dbReference>
<dbReference type="RefSeq" id="WP_012649936.1">
    <property type="nucleotide sequence ID" value="NC_011983.1"/>
</dbReference>
<organism evidence="1 2">
    <name type="scientific">Rhizobium rhizogenes (strain K84 / ATCC BAA-868)</name>
    <name type="common">Agrobacterium radiobacter</name>
    <dbReference type="NCBI Taxonomy" id="311403"/>
    <lineage>
        <taxon>Bacteria</taxon>
        <taxon>Pseudomonadati</taxon>
        <taxon>Pseudomonadota</taxon>
        <taxon>Alphaproteobacteria</taxon>
        <taxon>Hyphomicrobiales</taxon>
        <taxon>Rhizobiaceae</taxon>
        <taxon>Rhizobium/Agrobacterium group</taxon>
        <taxon>Rhizobium</taxon>
    </lineage>
</organism>
<dbReference type="eggNOG" id="COG4583">
    <property type="taxonomic scope" value="Bacteria"/>
</dbReference>
<reference evidence="1 2" key="1">
    <citation type="journal article" date="2009" name="J. Bacteriol.">
        <title>Genome sequences of three Agrobacterium biovars help elucidate the evolution of multichromosome genomes in bacteria.</title>
        <authorList>
            <person name="Slater S.C."/>
            <person name="Goldman B.S."/>
            <person name="Goodner B."/>
            <person name="Setubal J.C."/>
            <person name="Farrand S.K."/>
            <person name="Nester E.W."/>
            <person name="Burr T.J."/>
            <person name="Banta L."/>
            <person name="Dickerman A.W."/>
            <person name="Paulsen I."/>
            <person name="Otten L."/>
            <person name="Suen G."/>
            <person name="Welch R."/>
            <person name="Almeida N.F."/>
            <person name="Arnold F."/>
            <person name="Burton O.T."/>
            <person name="Du Z."/>
            <person name="Ewing A."/>
            <person name="Godsy E."/>
            <person name="Heisel S."/>
            <person name="Houmiel K.L."/>
            <person name="Jhaveri J."/>
            <person name="Lu J."/>
            <person name="Miller N.M."/>
            <person name="Norton S."/>
            <person name="Chen Q."/>
            <person name="Phoolcharoen W."/>
            <person name="Ohlin V."/>
            <person name="Ondrusek D."/>
            <person name="Pride N."/>
            <person name="Stricklin S.L."/>
            <person name="Sun J."/>
            <person name="Wheeler C."/>
            <person name="Wilson L."/>
            <person name="Zhu H."/>
            <person name="Wood D.W."/>
        </authorList>
    </citation>
    <scope>NUCLEOTIDE SEQUENCE [LARGE SCALE GENOMIC DNA]</scope>
    <source>
        <strain evidence="2">K84 / ATCC BAA-868</strain>
    </source>
</reference>
<name>B9JIA7_RHIR8</name>
<proteinExistence type="predicted"/>
<evidence type="ECO:0000313" key="2">
    <source>
        <dbReference type="Proteomes" id="UP000001600"/>
    </source>
</evidence>
<protein>
    <submittedName>
        <fullName evidence="1">Sarcosine oxidase gamma subunit protein</fullName>
    </submittedName>
</protein>
<dbReference type="Pfam" id="PF04268">
    <property type="entry name" value="SoxG"/>
    <property type="match status" value="1"/>
</dbReference>
<dbReference type="STRING" id="311403.Arad_8355"/>
<dbReference type="Proteomes" id="UP000001600">
    <property type="component" value="Chromosome 2"/>
</dbReference>